<feature type="domain" description="HTH myb-type" evidence="9">
    <location>
        <begin position="13"/>
        <end position="61"/>
    </location>
</feature>
<dbReference type="PROSITE" id="PS50090">
    <property type="entry name" value="MYB_LIKE"/>
    <property type="match status" value="2"/>
</dbReference>
<evidence type="ECO:0000313" key="10">
    <source>
        <dbReference type="EMBL" id="OIW21148.1"/>
    </source>
</evidence>
<evidence type="ECO:0000256" key="6">
    <source>
        <dbReference type="ARBA" id="ARBA00023242"/>
    </source>
</evidence>
<dbReference type="GO" id="GO:0080090">
    <property type="term" value="P:regulation of primary metabolic process"/>
    <property type="evidence" value="ECO:0007669"/>
    <property type="project" value="UniProtKB-ARBA"/>
</dbReference>
<dbReference type="AlphaFoldDB" id="A0A394DD42"/>
<accession>A0A394DD42</accession>
<sequence>MRKPNCRDVKGMNKGAWSQQEDQKLRDYIQKHGEVCWSTLPQAAGLLRCGTSCRQRWTNYLRPDVKRGNFGEDEEDLIIKLHALLGNRWSLIAGRLPGRTDNEVKNYWNSHIRRKLISNGIDPNNHRLSQNVLPLQNPSICGSSKSSSLEDNNCKNKSIKPQVEHYGQDSDAASCEEVESYALPDLNLDLSL</sequence>
<evidence type="ECO:0000256" key="3">
    <source>
        <dbReference type="ARBA" id="ARBA00023015"/>
    </source>
</evidence>
<dbReference type="SUPFAM" id="SSF46689">
    <property type="entry name" value="Homeodomain-like"/>
    <property type="match status" value="1"/>
</dbReference>
<dbReference type="PANTHER" id="PTHR47999">
    <property type="entry name" value="TRANSCRIPTION FACTOR MYB8-RELATED-RELATED"/>
    <property type="match status" value="1"/>
</dbReference>
<reference evidence="10 11" key="1">
    <citation type="journal article" date="2017" name="Plant Biotechnol. J.">
        <title>A comprehensive draft genome sequence for lupin (Lupinus angustifolius), an emerging health food: insights into plant-microbe interactions and legume evolution.</title>
        <authorList>
            <person name="Hane J.K."/>
            <person name="Ming Y."/>
            <person name="Kamphuis L.G."/>
            <person name="Nelson M.N."/>
            <person name="Garg G."/>
            <person name="Atkins C.A."/>
            <person name="Bayer P.E."/>
            <person name="Bravo A."/>
            <person name="Bringans S."/>
            <person name="Cannon S."/>
            <person name="Edwards D."/>
            <person name="Foley R."/>
            <person name="Gao L.L."/>
            <person name="Harrison M.J."/>
            <person name="Huang W."/>
            <person name="Hurgobin B."/>
            <person name="Li S."/>
            <person name="Liu C.W."/>
            <person name="McGrath A."/>
            <person name="Morahan G."/>
            <person name="Murray J."/>
            <person name="Weller J."/>
            <person name="Jian J."/>
            <person name="Singh K.B."/>
        </authorList>
    </citation>
    <scope>NUCLEOTIDE SEQUENCE [LARGE SCALE GENOMIC DNA]</scope>
    <source>
        <strain evidence="11">cv. Tanjil</strain>
        <tissue evidence="10">Whole plant</tissue>
    </source>
</reference>
<dbReference type="InterPro" id="IPR015495">
    <property type="entry name" value="Myb_TF_plants"/>
</dbReference>
<protein>
    <submittedName>
        <fullName evidence="10">Uncharacterized protein</fullName>
    </submittedName>
</protein>
<evidence type="ECO:0000256" key="5">
    <source>
        <dbReference type="ARBA" id="ARBA00023163"/>
    </source>
</evidence>
<name>A0A394DD42_LUPAN</name>
<evidence type="ECO:0000256" key="4">
    <source>
        <dbReference type="ARBA" id="ARBA00023125"/>
    </source>
</evidence>
<dbReference type="InterPro" id="IPR001005">
    <property type="entry name" value="SANT/Myb"/>
</dbReference>
<evidence type="ECO:0000256" key="7">
    <source>
        <dbReference type="ARBA" id="ARBA00062314"/>
    </source>
</evidence>
<dbReference type="InterPro" id="IPR009057">
    <property type="entry name" value="Homeodomain-like_sf"/>
</dbReference>
<dbReference type="GO" id="GO:0051707">
    <property type="term" value="P:response to other organism"/>
    <property type="evidence" value="ECO:0007669"/>
    <property type="project" value="UniProtKB-ARBA"/>
</dbReference>
<feature type="domain" description="HTH myb-type" evidence="9">
    <location>
        <begin position="62"/>
        <end position="116"/>
    </location>
</feature>
<dbReference type="Gene3D" id="1.10.10.60">
    <property type="entry name" value="Homeodomain-like"/>
    <property type="match status" value="2"/>
</dbReference>
<dbReference type="SMART" id="SM00717">
    <property type="entry name" value="SANT"/>
    <property type="match status" value="2"/>
</dbReference>
<dbReference type="FunFam" id="1.10.10.60:FF:000001">
    <property type="entry name" value="MYB-related transcription factor"/>
    <property type="match status" value="1"/>
</dbReference>
<dbReference type="Proteomes" id="UP000188354">
    <property type="component" value="Unassembled WGS sequence"/>
</dbReference>
<keyword evidence="2" id="KW-0677">Repeat</keyword>
<dbReference type="GO" id="GO:0005634">
    <property type="term" value="C:nucleus"/>
    <property type="evidence" value="ECO:0007669"/>
    <property type="project" value="UniProtKB-SubCell"/>
</dbReference>
<gene>
    <name evidence="10" type="ORF">TanjilG_29894</name>
</gene>
<dbReference type="CDD" id="cd00167">
    <property type="entry name" value="SANT"/>
    <property type="match status" value="2"/>
</dbReference>
<comment type="subunit">
    <text evidence="7">Can form complexes with MYC2, MYC3 or MYC4.</text>
</comment>
<organism evidence="10 11">
    <name type="scientific">Lupinus angustifolius</name>
    <name type="common">Narrow-leaved blue lupine</name>
    <dbReference type="NCBI Taxonomy" id="3871"/>
    <lineage>
        <taxon>Eukaryota</taxon>
        <taxon>Viridiplantae</taxon>
        <taxon>Streptophyta</taxon>
        <taxon>Embryophyta</taxon>
        <taxon>Tracheophyta</taxon>
        <taxon>Spermatophyta</taxon>
        <taxon>Magnoliopsida</taxon>
        <taxon>eudicotyledons</taxon>
        <taxon>Gunneridae</taxon>
        <taxon>Pentapetalae</taxon>
        <taxon>rosids</taxon>
        <taxon>fabids</taxon>
        <taxon>Fabales</taxon>
        <taxon>Fabaceae</taxon>
        <taxon>Papilionoideae</taxon>
        <taxon>50 kb inversion clade</taxon>
        <taxon>genistoids sensu lato</taxon>
        <taxon>core genistoids</taxon>
        <taxon>Genisteae</taxon>
        <taxon>Lupinus</taxon>
    </lineage>
</organism>
<proteinExistence type="predicted"/>
<dbReference type="GO" id="GO:0000976">
    <property type="term" value="F:transcription cis-regulatory region binding"/>
    <property type="evidence" value="ECO:0007669"/>
    <property type="project" value="UniProtKB-ARBA"/>
</dbReference>
<evidence type="ECO:0000256" key="1">
    <source>
        <dbReference type="ARBA" id="ARBA00004123"/>
    </source>
</evidence>
<dbReference type="Gramene" id="OIW21148">
    <property type="protein sequence ID" value="OIW21148"/>
    <property type="gene ID" value="TanjilG_29894"/>
</dbReference>
<evidence type="ECO:0000256" key="2">
    <source>
        <dbReference type="ARBA" id="ARBA00022737"/>
    </source>
</evidence>
<evidence type="ECO:0000313" key="11">
    <source>
        <dbReference type="Proteomes" id="UP000188354"/>
    </source>
</evidence>
<keyword evidence="6" id="KW-0539">Nucleus</keyword>
<evidence type="ECO:0000259" key="8">
    <source>
        <dbReference type="PROSITE" id="PS50090"/>
    </source>
</evidence>
<keyword evidence="3" id="KW-0805">Transcription regulation</keyword>
<dbReference type="EMBL" id="MLAU01020008">
    <property type="protein sequence ID" value="OIW21148.1"/>
    <property type="molecule type" value="Genomic_DNA"/>
</dbReference>
<dbReference type="Pfam" id="PF00249">
    <property type="entry name" value="Myb_DNA-binding"/>
    <property type="match status" value="2"/>
</dbReference>
<keyword evidence="11" id="KW-1185">Reference proteome</keyword>
<dbReference type="STRING" id="3871.A0A394DD42"/>
<feature type="domain" description="Myb-like" evidence="8">
    <location>
        <begin position="62"/>
        <end position="112"/>
    </location>
</feature>
<comment type="subcellular location">
    <subcellularLocation>
        <location evidence="1">Nucleus</location>
    </subcellularLocation>
</comment>
<keyword evidence="4" id="KW-0238">DNA-binding</keyword>
<dbReference type="FunFam" id="1.10.10.60:FF:000394">
    <property type="entry name" value="MYB transcription factor"/>
    <property type="match status" value="1"/>
</dbReference>
<dbReference type="PROSITE" id="PS51294">
    <property type="entry name" value="HTH_MYB"/>
    <property type="match status" value="2"/>
</dbReference>
<feature type="domain" description="Myb-like" evidence="8">
    <location>
        <begin position="9"/>
        <end position="61"/>
    </location>
</feature>
<dbReference type="InterPro" id="IPR017930">
    <property type="entry name" value="Myb_dom"/>
</dbReference>
<evidence type="ECO:0000259" key="9">
    <source>
        <dbReference type="PROSITE" id="PS51294"/>
    </source>
</evidence>
<dbReference type="PANTHER" id="PTHR47999:SF57">
    <property type="entry name" value="TRANSCRIPTION REPRESSOR MYB6-LIKE"/>
    <property type="match status" value="1"/>
</dbReference>
<comment type="caution">
    <text evidence="10">The sequence shown here is derived from an EMBL/GenBank/DDBJ whole genome shotgun (WGS) entry which is preliminary data.</text>
</comment>
<keyword evidence="5" id="KW-0804">Transcription</keyword>